<dbReference type="CDD" id="cd02997">
    <property type="entry name" value="PDI_a_PDIR"/>
    <property type="match status" value="1"/>
</dbReference>
<keyword evidence="9" id="KW-1185">Reference proteome</keyword>
<comment type="similarity">
    <text evidence="1 5">Belongs to the protein disulfide isomerase family.</text>
</comment>
<comment type="caution">
    <text evidence="8">The sequence shown here is derived from an EMBL/GenBank/DDBJ whole genome shotgun (WGS) entry which is preliminary data.</text>
</comment>
<feature type="domain" description="Thioredoxin" evidence="7">
    <location>
        <begin position="124"/>
        <end position="255"/>
    </location>
</feature>
<feature type="signal peptide" evidence="6">
    <location>
        <begin position="1"/>
        <end position="21"/>
    </location>
</feature>
<evidence type="ECO:0000313" key="9">
    <source>
        <dbReference type="Proteomes" id="UP000276133"/>
    </source>
</evidence>
<dbReference type="InterPro" id="IPR017937">
    <property type="entry name" value="Thioredoxin_CS"/>
</dbReference>
<dbReference type="InterPro" id="IPR046374">
    <property type="entry name" value="PDI_a_PDIR"/>
</dbReference>
<dbReference type="InterPro" id="IPR036249">
    <property type="entry name" value="Thioredoxin-like_sf"/>
</dbReference>
<evidence type="ECO:0000256" key="6">
    <source>
        <dbReference type="SAM" id="SignalP"/>
    </source>
</evidence>
<keyword evidence="8" id="KW-0413">Isomerase</keyword>
<evidence type="ECO:0000256" key="5">
    <source>
        <dbReference type="RuleBase" id="RU004208"/>
    </source>
</evidence>
<dbReference type="InterPro" id="IPR013766">
    <property type="entry name" value="Thioredoxin_domain"/>
</dbReference>
<evidence type="ECO:0000259" key="7">
    <source>
        <dbReference type="PROSITE" id="PS51352"/>
    </source>
</evidence>
<keyword evidence="3" id="KW-0677">Repeat</keyword>
<feature type="domain" description="Thioredoxin" evidence="7">
    <location>
        <begin position="256"/>
        <end position="372"/>
    </location>
</feature>
<sequence>MKLENIFTIVLICLGICQIQAAGTLLETCKDEKEFKNLLKTRPNLLILFSKNEDGVVKDKIRLFKEVSVEVRNLATIAYINCDTLKKVCKKLKINPEPFEIKHFSEGKFHKDYDRQLVKKSIISFLKDPKGDLPWDEEEDSKDVVHIKDEASFNKLLKKYAKSDKIGILGMFYAPWCGYCKKLKPDFSAAATELKKKQVLAGIDVDLTENYGLRKTFNITGFPTLLYFKSGQLQFQYGGENNKDSIVEWMNDPQPPKPKEEEKSWADEEDVHVTFLTDDTFDQFIELHKNVLVKFYAPWCGHCKHMKPVFNSVAKQLKEENSENIIAFVDATKETKLAQRFKIKGYPTIKFFQDGKYAWDYSERSEEKILEYMRNPTEPPKKEEEPEWKDEKSHIFHADAQSFASFIKTKKHALAFFYAPWCGHCKKAKPEITQAAEHFKDELKVAFVAVDCTKHQSICEQFDVKGFPTIIYLNYGKNPKPYEGGREAKDFVKFMKNPQDPNSAKSDPRDDWADFPGNKHVHLLDDSSFDEFINSKRKVLVMFYAPWCGHCKNMKPAYALAANDVTSFVPGSYLAAVDATVNSQLNKKFELRGFPTLKFFENGQFKFDYNGGRNKEDFVEFLRNPVQTKSEL</sequence>
<organism evidence="8 9">
    <name type="scientific">Brachionus plicatilis</name>
    <name type="common">Marine rotifer</name>
    <name type="synonym">Brachionus muelleri</name>
    <dbReference type="NCBI Taxonomy" id="10195"/>
    <lineage>
        <taxon>Eukaryota</taxon>
        <taxon>Metazoa</taxon>
        <taxon>Spiralia</taxon>
        <taxon>Gnathifera</taxon>
        <taxon>Rotifera</taxon>
        <taxon>Eurotatoria</taxon>
        <taxon>Monogononta</taxon>
        <taxon>Pseudotrocha</taxon>
        <taxon>Ploima</taxon>
        <taxon>Brachionidae</taxon>
        <taxon>Brachionus</taxon>
    </lineage>
</organism>
<dbReference type="PANTHER" id="PTHR45672:SF2">
    <property type="entry name" value="PROTEIN DISULFIDE-ISOMERASE A5"/>
    <property type="match status" value="1"/>
</dbReference>
<dbReference type="InterPro" id="IPR051063">
    <property type="entry name" value="PDI"/>
</dbReference>
<feature type="domain" description="Thioredoxin" evidence="7">
    <location>
        <begin position="501"/>
        <end position="627"/>
    </location>
</feature>
<dbReference type="PRINTS" id="PR00421">
    <property type="entry name" value="THIOREDOXIN"/>
</dbReference>
<keyword evidence="4" id="KW-0676">Redox-active center</keyword>
<dbReference type="GO" id="GO:0003756">
    <property type="term" value="F:protein disulfide isomerase activity"/>
    <property type="evidence" value="ECO:0007669"/>
    <property type="project" value="InterPro"/>
</dbReference>
<evidence type="ECO:0000313" key="8">
    <source>
        <dbReference type="EMBL" id="RNA04412.1"/>
    </source>
</evidence>
<protein>
    <submittedName>
        <fullName evidence="8">Disulfide-isomerase A5-like</fullName>
    </submittedName>
</protein>
<dbReference type="SUPFAM" id="SSF52833">
    <property type="entry name" value="Thioredoxin-like"/>
    <property type="match status" value="5"/>
</dbReference>
<dbReference type="AlphaFoldDB" id="A0A3M7PYY9"/>
<name>A0A3M7PYY9_BRAPC</name>
<dbReference type="GO" id="GO:0005783">
    <property type="term" value="C:endoplasmic reticulum"/>
    <property type="evidence" value="ECO:0007669"/>
    <property type="project" value="TreeGrafter"/>
</dbReference>
<dbReference type="PANTHER" id="PTHR45672">
    <property type="entry name" value="PROTEIN DISULFIDE-ISOMERASE C17H9.14C-RELATED"/>
    <property type="match status" value="1"/>
</dbReference>
<feature type="domain" description="Thioredoxin" evidence="7">
    <location>
        <begin position="373"/>
        <end position="500"/>
    </location>
</feature>
<evidence type="ECO:0000256" key="4">
    <source>
        <dbReference type="ARBA" id="ARBA00023284"/>
    </source>
</evidence>
<dbReference type="GO" id="GO:0006457">
    <property type="term" value="P:protein folding"/>
    <property type="evidence" value="ECO:0007669"/>
    <property type="project" value="TreeGrafter"/>
</dbReference>
<dbReference type="Pfam" id="PF00085">
    <property type="entry name" value="Thioredoxin"/>
    <property type="match status" value="4"/>
</dbReference>
<dbReference type="EMBL" id="REGN01008117">
    <property type="protein sequence ID" value="RNA04412.1"/>
    <property type="molecule type" value="Genomic_DNA"/>
</dbReference>
<dbReference type="Proteomes" id="UP000276133">
    <property type="component" value="Unassembled WGS sequence"/>
</dbReference>
<reference evidence="8 9" key="1">
    <citation type="journal article" date="2018" name="Sci. Rep.">
        <title>Genomic signatures of local adaptation to the degree of environmental predictability in rotifers.</title>
        <authorList>
            <person name="Franch-Gras L."/>
            <person name="Hahn C."/>
            <person name="Garcia-Roger E.M."/>
            <person name="Carmona M.J."/>
            <person name="Serra M."/>
            <person name="Gomez A."/>
        </authorList>
    </citation>
    <scope>NUCLEOTIDE SEQUENCE [LARGE SCALE GENOMIC DNA]</scope>
    <source>
        <strain evidence="8">HYR1</strain>
    </source>
</reference>
<keyword evidence="2 6" id="KW-0732">Signal</keyword>
<dbReference type="PROSITE" id="PS51352">
    <property type="entry name" value="THIOREDOXIN_2"/>
    <property type="match status" value="4"/>
</dbReference>
<dbReference type="InterPro" id="IPR005788">
    <property type="entry name" value="PDI_thioredoxin-like_dom"/>
</dbReference>
<proteinExistence type="inferred from homology"/>
<evidence type="ECO:0000256" key="3">
    <source>
        <dbReference type="ARBA" id="ARBA00022737"/>
    </source>
</evidence>
<dbReference type="Gene3D" id="3.40.30.10">
    <property type="entry name" value="Glutaredoxin"/>
    <property type="match status" value="5"/>
</dbReference>
<evidence type="ECO:0000256" key="2">
    <source>
        <dbReference type="ARBA" id="ARBA00022729"/>
    </source>
</evidence>
<dbReference type="OrthoDB" id="10264505at2759"/>
<dbReference type="NCBIfam" id="TIGR01126">
    <property type="entry name" value="pdi_dom"/>
    <property type="match status" value="1"/>
</dbReference>
<dbReference type="STRING" id="10195.A0A3M7PYY9"/>
<dbReference type="PROSITE" id="PS00194">
    <property type="entry name" value="THIOREDOXIN_1"/>
    <property type="match status" value="2"/>
</dbReference>
<feature type="chain" id="PRO_5018016676" evidence="6">
    <location>
        <begin position="22"/>
        <end position="632"/>
    </location>
</feature>
<evidence type="ECO:0000256" key="1">
    <source>
        <dbReference type="ARBA" id="ARBA00006347"/>
    </source>
</evidence>
<gene>
    <name evidence="8" type="ORF">BpHYR1_053695</name>
</gene>
<accession>A0A3M7PYY9</accession>